<evidence type="ECO:0000259" key="2">
    <source>
        <dbReference type="PROSITE" id="PS50043"/>
    </source>
</evidence>
<sequence>MQTRIVIGDERRLYSEAIATTLNLVQDFEVVATVNNREEIVPAVLRKLPTVTVLGTNTTARNGRCLTDELRAAVPRCRIAVIGSTPGSPAKRQEAAAPGLLSVVPDDAALPQLVNAIRGLVASNNGTPANPGGGPSQHAGGPIDTALIRQPACGGRSLSTREKEVLRLTAGGAPVREIAAELFLSPGTVRNVTSSAIKKLGGRNRFDAACIASKRGWL</sequence>
<dbReference type="InterPro" id="IPR039420">
    <property type="entry name" value="WalR-like"/>
</dbReference>
<dbReference type="PRINTS" id="PR00038">
    <property type="entry name" value="HTHLUXR"/>
</dbReference>
<proteinExistence type="predicted"/>
<evidence type="ECO:0000256" key="1">
    <source>
        <dbReference type="ARBA" id="ARBA00023125"/>
    </source>
</evidence>
<accession>A0A7T1WVA7</accession>
<dbReference type="PROSITE" id="PS00622">
    <property type="entry name" value="HTH_LUXR_1"/>
    <property type="match status" value="1"/>
</dbReference>
<dbReference type="GO" id="GO:0003677">
    <property type="term" value="F:DNA binding"/>
    <property type="evidence" value="ECO:0007669"/>
    <property type="project" value="UniProtKB-KW"/>
</dbReference>
<dbReference type="GO" id="GO:0006355">
    <property type="term" value="P:regulation of DNA-templated transcription"/>
    <property type="evidence" value="ECO:0007669"/>
    <property type="project" value="InterPro"/>
</dbReference>
<dbReference type="PANTHER" id="PTHR43214:SF42">
    <property type="entry name" value="TRANSCRIPTIONAL REGULATORY PROTEIN DESR"/>
    <property type="match status" value="1"/>
</dbReference>
<dbReference type="SUPFAM" id="SSF46894">
    <property type="entry name" value="C-terminal effector domain of the bipartite response regulators"/>
    <property type="match status" value="1"/>
</dbReference>
<dbReference type="AlphaFoldDB" id="A0A7T1WVA7"/>
<dbReference type="KEGG" id="sbat:G4Z16_22850"/>
<dbReference type="CDD" id="cd06170">
    <property type="entry name" value="LuxR_C_like"/>
    <property type="match status" value="1"/>
</dbReference>
<organism evidence="3 4">
    <name type="scientific">Streptomyces bathyalis</name>
    <dbReference type="NCBI Taxonomy" id="2710756"/>
    <lineage>
        <taxon>Bacteria</taxon>
        <taxon>Bacillati</taxon>
        <taxon>Actinomycetota</taxon>
        <taxon>Actinomycetes</taxon>
        <taxon>Kitasatosporales</taxon>
        <taxon>Streptomycetaceae</taxon>
        <taxon>Streptomyces</taxon>
    </lineage>
</organism>
<dbReference type="PANTHER" id="PTHR43214">
    <property type="entry name" value="TWO-COMPONENT RESPONSE REGULATOR"/>
    <property type="match status" value="1"/>
</dbReference>
<feature type="domain" description="HTH luxR-type" evidence="2">
    <location>
        <begin position="151"/>
        <end position="216"/>
    </location>
</feature>
<dbReference type="InterPro" id="IPR000792">
    <property type="entry name" value="Tscrpt_reg_LuxR_C"/>
</dbReference>
<name>A0A7T1WVA7_9ACTN</name>
<reference evidence="4" key="1">
    <citation type="submission" date="2020-02" db="EMBL/GenBank/DDBJ databases">
        <title>Streptomyces sp. ASO4wet.</title>
        <authorList>
            <person name="Risdian C."/>
            <person name="Landwehr W."/>
            <person name="Schupp P."/>
            <person name="Wink J."/>
        </authorList>
    </citation>
    <scope>NUCLEOTIDE SEQUENCE [LARGE SCALE GENOMIC DNA]</scope>
    <source>
        <strain evidence="4">ASO4wet</strain>
    </source>
</reference>
<keyword evidence="4" id="KW-1185">Reference proteome</keyword>
<evidence type="ECO:0000313" key="4">
    <source>
        <dbReference type="Proteomes" id="UP000595046"/>
    </source>
</evidence>
<dbReference type="SUPFAM" id="SSF52172">
    <property type="entry name" value="CheY-like"/>
    <property type="match status" value="1"/>
</dbReference>
<gene>
    <name evidence="3" type="ORF">G4Z16_22850</name>
</gene>
<dbReference type="PROSITE" id="PS50043">
    <property type="entry name" value="HTH_LUXR_2"/>
    <property type="match status" value="1"/>
</dbReference>
<dbReference type="SMART" id="SM00421">
    <property type="entry name" value="HTH_LUXR"/>
    <property type="match status" value="1"/>
</dbReference>
<keyword evidence="1" id="KW-0238">DNA-binding</keyword>
<dbReference type="Gene3D" id="1.10.10.10">
    <property type="entry name" value="Winged helix-like DNA-binding domain superfamily/Winged helix DNA-binding domain"/>
    <property type="match status" value="1"/>
</dbReference>
<dbReference type="InterPro" id="IPR016032">
    <property type="entry name" value="Sig_transdc_resp-reg_C-effctor"/>
</dbReference>
<dbReference type="Gene3D" id="3.40.50.2300">
    <property type="match status" value="1"/>
</dbReference>
<dbReference type="InterPro" id="IPR011006">
    <property type="entry name" value="CheY-like_superfamily"/>
</dbReference>
<dbReference type="EMBL" id="CP048882">
    <property type="protein sequence ID" value="QPP08770.1"/>
    <property type="molecule type" value="Genomic_DNA"/>
</dbReference>
<dbReference type="Pfam" id="PF00196">
    <property type="entry name" value="GerE"/>
    <property type="match status" value="1"/>
</dbReference>
<evidence type="ECO:0000313" key="3">
    <source>
        <dbReference type="EMBL" id="QPP08770.1"/>
    </source>
</evidence>
<dbReference type="Proteomes" id="UP000595046">
    <property type="component" value="Chromosome"/>
</dbReference>
<protein>
    <submittedName>
        <fullName evidence="3">Response regulator transcription factor</fullName>
    </submittedName>
</protein>
<dbReference type="InterPro" id="IPR036388">
    <property type="entry name" value="WH-like_DNA-bd_sf"/>
</dbReference>